<organism evidence="6 7">
    <name type="scientific">Streptomyces demainii</name>
    <dbReference type="NCBI Taxonomy" id="588122"/>
    <lineage>
        <taxon>Bacteria</taxon>
        <taxon>Bacillati</taxon>
        <taxon>Actinomycetota</taxon>
        <taxon>Actinomycetes</taxon>
        <taxon>Kitasatosporales</taxon>
        <taxon>Streptomycetaceae</taxon>
        <taxon>Streptomyces</taxon>
    </lineage>
</organism>
<dbReference type="PRINTS" id="PR00455">
    <property type="entry name" value="HTHTETR"/>
</dbReference>
<dbReference type="SUPFAM" id="SSF48498">
    <property type="entry name" value="Tetracyclin repressor-like, C-terminal domain"/>
    <property type="match status" value="1"/>
</dbReference>
<protein>
    <submittedName>
        <fullName evidence="6">AcrR family transcriptional regulator</fullName>
    </submittedName>
</protein>
<dbReference type="InterPro" id="IPR049445">
    <property type="entry name" value="TetR_SbtR-like_C"/>
</dbReference>
<dbReference type="InterPro" id="IPR001647">
    <property type="entry name" value="HTH_TetR"/>
</dbReference>
<evidence type="ECO:0000259" key="5">
    <source>
        <dbReference type="PROSITE" id="PS50977"/>
    </source>
</evidence>
<accession>A0ABT9L247</accession>
<dbReference type="EMBL" id="JAURUE010000002">
    <property type="protein sequence ID" value="MDP9614768.1"/>
    <property type="molecule type" value="Genomic_DNA"/>
</dbReference>
<feature type="DNA-binding region" description="H-T-H motif" evidence="4">
    <location>
        <begin position="35"/>
        <end position="54"/>
    </location>
</feature>
<sequence>MTSQQIPQRADWRRNRERLLAAAAEVVARDGASASLEEIARRAGLGSATLHRHFRSREALLTAVFHEGVERLAARGRELNETAGGGLAVWLEELTRYTATTRGLAVSLRPTADDSGCHGILADVAAELAASAVRAGRLRPEITVDDLLALVNGIAIRAEDDPELASRLLRIAISGVEPRT</sequence>
<evidence type="ECO:0000256" key="4">
    <source>
        <dbReference type="PROSITE-ProRule" id="PRU00335"/>
    </source>
</evidence>
<comment type="caution">
    <text evidence="6">The sequence shown here is derived from an EMBL/GenBank/DDBJ whole genome shotgun (WGS) entry which is preliminary data.</text>
</comment>
<evidence type="ECO:0000256" key="1">
    <source>
        <dbReference type="ARBA" id="ARBA00023015"/>
    </source>
</evidence>
<gene>
    <name evidence="6" type="ORF">JOF35_007106</name>
</gene>
<dbReference type="PANTHER" id="PTHR30055">
    <property type="entry name" value="HTH-TYPE TRANSCRIPTIONAL REGULATOR RUTR"/>
    <property type="match status" value="1"/>
</dbReference>
<dbReference type="PANTHER" id="PTHR30055:SF234">
    <property type="entry name" value="HTH-TYPE TRANSCRIPTIONAL REGULATOR BETI"/>
    <property type="match status" value="1"/>
</dbReference>
<evidence type="ECO:0000313" key="6">
    <source>
        <dbReference type="EMBL" id="MDP9614768.1"/>
    </source>
</evidence>
<feature type="domain" description="HTH tetR-type" evidence="5">
    <location>
        <begin position="13"/>
        <end position="72"/>
    </location>
</feature>
<dbReference type="InterPro" id="IPR036271">
    <property type="entry name" value="Tet_transcr_reg_TetR-rel_C_sf"/>
</dbReference>
<evidence type="ECO:0000256" key="2">
    <source>
        <dbReference type="ARBA" id="ARBA00023125"/>
    </source>
</evidence>
<dbReference type="SUPFAM" id="SSF46689">
    <property type="entry name" value="Homeodomain-like"/>
    <property type="match status" value="1"/>
</dbReference>
<keyword evidence="1" id="KW-0805">Transcription regulation</keyword>
<name>A0ABT9L247_9ACTN</name>
<dbReference type="Pfam" id="PF21597">
    <property type="entry name" value="TetR_C_43"/>
    <property type="match status" value="1"/>
</dbReference>
<evidence type="ECO:0000256" key="3">
    <source>
        <dbReference type="ARBA" id="ARBA00023163"/>
    </source>
</evidence>
<evidence type="ECO:0000313" key="7">
    <source>
        <dbReference type="Proteomes" id="UP001234880"/>
    </source>
</evidence>
<dbReference type="Gene3D" id="1.10.357.10">
    <property type="entry name" value="Tetracycline Repressor, domain 2"/>
    <property type="match status" value="1"/>
</dbReference>
<keyword evidence="7" id="KW-1185">Reference proteome</keyword>
<proteinExistence type="predicted"/>
<dbReference type="InterPro" id="IPR050109">
    <property type="entry name" value="HTH-type_TetR-like_transc_reg"/>
</dbReference>
<dbReference type="Proteomes" id="UP001234880">
    <property type="component" value="Unassembled WGS sequence"/>
</dbReference>
<dbReference type="PROSITE" id="PS50977">
    <property type="entry name" value="HTH_TETR_2"/>
    <property type="match status" value="1"/>
</dbReference>
<keyword evidence="3" id="KW-0804">Transcription</keyword>
<dbReference type="Pfam" id="PF00440">
    <property type="entry name" value="TetR_N"/>
    <property type="match status" value="1"/>
</dbReference>
<keyword evidence="2 4" id="KW-0238">DNA-binding</keyword>
<dbReference type="InterPro" id="IPR009057">
    <property type="entry name" value="Homeodomain-like_sf"/>
</dbReference>
<dbReference type="RefSeq" id="WP_220048426.1">
    <property type="nucleotide sequence ID" value="NZ_JAURUE010000002.1"/>
</dbReference>
<reference evidence="6 7" key="1">
    <citation type="submission" date="2023-07" db="EMBL/GenBank/DDBJ databases">
        <title>Sequencing the genomes of 1000 actinobacteria strains.</title>
        <authorList>
            <person name="Klenk H.-P."/>
        </authorList>
    </citation>
    <scope>NUCLEOTIDE SEQUENCE [LARGE SCALE GENOMIC DNA]</scope>
    <source>
        <strain evidence="6 7">DSM 41600</strain>
    </source>
</reference>